<name>A0A2M8DAI9_9BACT</name>
<comment type="caution">
    <text evidence="2">The sequence shown here is derived from an EMBL/GenBank/DDBJ whole genome shotgun (WGS) entry which is preliminary data.</text>
</comment>
<evidence type="ECO:0000313" key="2">
    <source>
        <dbReference type="EMBL" id="PJB84125.1"/>
    </source>
</evidence>
<reference evidence="3" key="1">
    <citation type="submission" date="2017-09" db="EMBL/GenBank/DDBJ databases">
        <title>Depth-based differentiation of microbial function through sediment-hosted aquifers and enrichment of novel symbionts in the deep terrestrial subsurface.</title>
        <authorList>
            <person name="Probst A.J."/>
            <person name="Ladd B."/>
            <person name="Jarett J.K."/>
            <person name="Geller-Mcgrath D.E."/>
            <person name="Sieber C.M.K."/>
            <person name="Emerson J.B."/>
            <person name="Anantharaman K."/>
            <person name="Thomas B.C."/>
            <person name="Malmstrom R."/>
            <person name="Stieglmeier M."/>
            <person name="Klingl A."/>
            <person name="Woyke T."/>
            <person name="Ryan C.M."/>
            <person name="Banfield J.F."/>
        </authorList>
    </citation>
    <scope>NUCLEOTIDE SEQUENCE [LARGE SCALE GENOMIC DNA]</scope>
</reference>
<protein>
    <submittedName>
        <fullName evidence="2">Uncharacterized protein</fullName>
    </submittedName>
</protein>
<accession>A0A2M8DAI9</accession>
<proteinExistence type="predicted"/>
<gene>
    <name evidence="2" type="ORF">CO088_00135</name>
</gene>
<feature type="compositionally biased region" description="Acidic residues" evidence="1">
    <location>
        <begin position="286"/>
        <end position="311"/>
    </location>
</feature>
<feature type="region of interest" description="Disordered" evidence="1">
    <location>
        <begin position="286"/>
        <end position="326"/>
    </location>
</feature>
<sequence length="371" mass="40972">MESPIEREEGTADVASSTNETLDIMKSAENVSTITEETVEEYFAPVEAEDAQTSELMPEPAFEPAIESTSESIPESMTEPVSEPVIESNPEPTHAKNTETLPPNESPAEPVPAEEVSFIRSLFFPTVRAQEVDPEEVIIETSTTTTDMASSTPIIDVVSQPPTTDMASSTEFAIPEGAIMEVRYTLDGEQWESLGYISEIRPDINFEMPMDIFSSIADLKRVQVALYTVPTFDDTRKIYLDAMWMEVEYENQSPEKSAETEAQSESSGLLAAVVFSGGGGTSELFEEEADYSGRTEEEDGEEEPIEIEMVSEEQSQSAVAEYTPPSPALSVRTLDREIFANPEMRHRCEAEFFRVDISRMDRARGCSALSG</sequence>
<evidence type="ECO:0000256" key="1">
    <source>
        <dbReference type="SAM" id="MobiDB-lite"/>
    </source>
</evidence>
<evidence type="ECO:0000313" key="3">
    <source>
        <dbReference type="Proteomes" id="UP000229236"/>
    </source>
</evidence>
<dbReference type="EMBL" id="PFTM01000006">
    <property type="protein sequence ID" value="PJB84125.1"/>
    <property type="molecule type" value="Genomic_DNA"/>
</dbReference>
<feature type="region of interest" description="Disordered" evidence="1">
    <location>
        <begin position="1"/>
        <end position="29"/>
    </location>
</feature>
<dbReference type="Proteomes" id="UP000229236">
    <property type="component" value="Unassembled WGS sequence"/>
</dbReference>
<organism evidence="2 3">
    <name type="scientific">Candidatus Yonathbacteria bacterium CG_4_9_14_0_8_um_filter_46_47</name>
    <dbReference type="NCBI Taxonomy" id="1975106"/>
    <lineage>
        <taxon>Bacteria</taxon>
        <taxon>Candidatus Yonathiibacteriota</taxon>
    </lineage>
</organism>
<feature type="compositionally biased region" description="Basic and acidic residues" evidence="1">
    <location>
        <begin position="1"/>
        <end position="10"/>
    </location>
</feature>
<dbReference type="AlphaFoldDB" id="A0A2M8DAI9"/>
<feature type="region of interest" description="Disordered" evidence="1">
    <location>
        <begin position="63"/>
        <end position="110"/>
    </location>
</feature>